<sequence>MLPQGISHRSRFWRSGSVVPGKKKIYPVIGIGYVVPFVMEPPRGFLLDCKGEHLSRRHRLRPREFGTSDKNADTFGIFLGEEQIKKNKGWKKERKPNQGGVKKRITRNPILCFKCPSLVFGRHFENK</sequence>
<organism evidence="1 2">
    <name type="scientific">Caerostris extrusa</name>
    <name type="common">Bark spider</name>
    <name type="synonym">Caerostris bankana</name>
    <dbReference type="NCBI Taxonomy" id="172846"/>
    <lineage>
        <taxon>Eukaryota</taxon>
        <taxon>Metazoa</taxon>
        <taxon>Ecdysozoa</taxon>
        <taxon>Arthropoda</taxon>
        <taxon>Chelicerata</taxon>
        <taxon>Arachnida</taxon>
        <taxon>Araneae</taxon>
        <taxon>Araneomorphae</taxon>
        <taxon>Entelegynae</taxon>
        <taxon>Araneoidea</taxon>
        <taxon>Araneidae</taxon>
        <taxon>Caerostris</taxon>
    </lineage>
</organism>
<gene>
    <name evidence="1" type="ORF">CEXT_627931</name>
</gene>
<evidence type="ECO:0000313" key="1">
    <source>
        <dbReference type="EMBL" id="GIY80998.1"/>
    </source>
</evidence>
<name>A0AAV4WFF9_CAEEX</name>
<dbReference type="Proteomes" id="UP001054945">
    <property type="component" value="Unassembled WGS sequence"/>
</dbReference>
<reference evidence="1 2" key="1">
    <citation type="submission" date="2021-06" db="EMBL/GenBank/DDBJ databases">
        <title>Caerostris extrusa draft genome.</title>
        <authorList>
            <person name="Kono N."/>
            <person name="Arakawa K."/>
        </authorList>
    </citation>
    <scope>NUCLEOTIDE SEQUENCE [LARGE SCALE GENOMIC DNA]</scope>
</reference>
<keyword evidence="2" id="KW-1185">Reference proteome</keyword>
<dbReference type="EMBL" id="BPLR01016068">
    <property type="protein sequence ID" value="GIY80998.1"/>
    <property type="molecule type" value="Genomic_DNA"/>
</dbReference>
<comment type="caution">
    <text evidence="1">The sequence shown here is derived from an EMBL/GenBank/DDBJ whole genome shotgun (WGS) entry which is preliminary data.</text>
</comment>
<protein>
    <submittedName>
        <fullName evidence="1">Uncharacterized protein</fullName>
    </submittedName>
</protein>
<dbReference type="AlphaFoldDB" id="A0AAV4WFF9"/>
<evidence type="ECO:0000313" key="2">
    <source>
        <dbReference type="Proteomes" id="UP001054945"/>
    </source>
</evidence>
<proteinExistence type="predicted"/>
<accession>A0AAV4WFF9</accession>